<name>A0A5B7EBA1_PORTR</name>
<dbReference type="AlphaFoldDB" id="A0A5B7EBA1"/>
<dbReference type="Proteomes" id="UP000324222">
    <property type="component" value="Unassembled WGS sequence"/>
</dbReference>
<evidence type="ECO:0000313" key="4">
    <source>
        <dbReference type="Proteomes" id="UP000324222"/>
    </source>
</evidence>
<keyword evidence="1" id="KW-0472">Membrane</keyword>
<gene>
    <name evidence="3" type="ORF">E2C01_023925</name>
</gene>
<feature type="transmembrane region" description="Helical" evidence="1">
    <location>
        <begin position="143"/>
        <end position="166"/>
    </location>
</feature>
<keyword evidence="1" id="KW-0812">Transmembrane</keyword>
<organism evidence="3 4">
    <name type="scientific">Portunus trituberculatus</name>
    <name type="common">Swimming crab</name>
    <name type="synonym">Neptunus trituberculatus</name>
    <dbReference type="NCBI Taxonomy" id="210409"/>
    <lineage>
        <taxon>Eukaryota</taxon>
        <taxon>Metazoa</taxon>
        <taxon>Ecdysozoa</taxon>
        <taxon>Arthropoda</taxon>
        <taxon>Crustacea</taxon>
        <taxon>Multicrustacea</taxon>
        <taxon>Malacostraca</taxon>
        <taxon>Eumalacostraca</taxon>
        <taxon>Eucarida</taxon>
        <taxon>Decapoda</taxon>
        <taxon>Pleocyemata</taxon>
        <taxon>Brachyura</taxon>
        <taxon>Eubrachyura</taxon>
        <taxon>Portunoidea</taxon>
        <taxon>Portunidae</taxon>
        <taxon>Portuninae</taxon>
        <taxon>Portunus</taxon>
    </lineage>
</organism>
<proteinExistence type="predicted"/>
<accession>A0A5B7EBA1</accession>
<comment type="caution">
    <text evidence="3">The sequence shown here is derived from an EMBL/GenBank/DDBJ whole genome shotgun (WGS) entry which is preliminary data.</text>
</comment>
<feature type="chain" id="PRO_5022927896" evidence="2">
    <location>
        <begin position="19"/>
        <end position="226"/>
    </location>
</feature>
<evidence type="ECO:0000256" key="2">
    <source>
        <dbReference type="SAM" id="SignalP"/>
    </source>
</evidence>
<sequence>MSMHELQILRALLSVARCLGCFPFSFPTRQQATAGQQASQTQFINSSMNGYLSIGFQRSYLWTAILKLFIVSLLYTTSHLVALLYSRILTTLHRKPIDPAVLLGNHRNKDCLIPMSIHTRETQRETAERLLALHEAQHHINDFFSYSVILVLAESLICCTSLIFYITSKMEILPLNTMSYMITWESISTIIFTCCTPDLVQKQKCGVMYKLQFLMRRKTTPQLQGN</sequence>
<keyword evidence="4" id="KW-1185">Reference proteome</keyword>
<feature type="signal peptide" evidence="2">
    <location>
        <begin position="1"/>
        <end position="18"/>
    </location>
</feature>
<evidence type="ECO:0000256" key="1">
    <source>
        <dbReference type="SAM" id="Phobius"/>
    </source>
</evidence>
<protein>
    <submittedName>
        <fullName evidence="3">Uncharacterized protein</fullName>
    </submittedName>
</protein>
<feature type="transmembrane region" description="Helical" evidence="1">
    <location>
        <begin position="178"/>
        <end position="200"/>
    </location>
</feature>
<reference evidence="3 4" key="1">
    <citation type="submission" date="2019-05" db="EMBL/GenBank/DDBJ databases">
        <title>Another draft genome of Portunus trituberculatus and its Hox gene families provides insights of decapod evolution.</title>
        <authorList>
            <person name="Jeong J.-H."/>
            <person name="Song I."/>
            <person name="Kim S."/>
            <person name="Choi T."/>
            <person name="Kim D."/>
            <person name="Ryu S."/>
            <person name="Kim W."/>
        </authorList>
    </citation>
    <scope>NUCLEOTIDE SEQUENCE [LARGE SCALE GENOMIC DNA]</scope>
    <source>
        <tissue evidence="3">Muscle</tissue>
    </source>
</reference>
<dbReference type="EMBL" id="VSRR010002293">
    <property type="protein sequence ID" value="MPC30657.1"/>
    <property type="molecule type" value="Genomic_DNA"/>
</dbReference>
<feature type="transmembrane region" description="Helical" evidence="1">
    <location>
        <begin position="60"/>
        <end position="85"/>
    </location>
</feature>
<keyword evidence="2" id="KW-0732">Signal</keyword>
<evidence type="ECO:0000313" key="3">
    <source>
        <dbReference type="EMBL" id="MPC30657.1"/>
    </source>
</evidence>
<keyword evidence="1" id="KW-1133">Transmembrane helix</keyword>